<protein>
    <submittedName>
        <fullName evidence="1">Uncharacterized protein</fullName>
    </submittedName>
</protein>
<comment type="caution">
    <text evidence="1">The sequence shown here is derived from an EMBL/GenBank/DDBJ whole genome shotgun (WGS) entry which is preliminary data.</text>
</comment>
<keyword evidence="2" id="KW-1185">Reference proteome</keyword>
<accession>A0ACB8HYY0</accession>
<organism evidence="1 2">
    <name type="scientific">Citrus sinensis</name>
    <name type="common">Sweet orange</name>
    <name type="synonym">Citrus aurantium var. sinensis</name>
    <dbReference type="NCBI Taxonomy" id="2711"/>
    <lineage>
        <taxon>Eukaryota</taxon>
        <taxon>Viridiplantae</taxon>
        <taxon>Streptophyta</taxon>
        <taxon>Embryophyta</taxon>
        <taxon>Tracheophyta</taxon>
        <taxon>Spermatophyta</taxon>
        <taxon>Magnoliopsida</taxon>
        <taxon>eudicotyledons</taxon>
        <taxon>Gunneridae</taxon>
        <taxon>Pentapetalae</taxon>
        <taxon>rosids</taxon>
        <taxon>malvids</taxon>
        <taxon>Sapindales</taxon>
        <taxon>Rutaceae</taxon>
        <taxon>Aurantioideae</taxon>
        <taxon>Citrus</taxon>
    </lineage>
</organism>
<dbReference type="EMBL" id="CM039178">
    <property type="protein sequence ID" value="KAH9679492.1"/>
    <property type="molecule type" value="Genomic_DNA"/>
</dbReference>
<evidence type="ECO:0000313" key="1">
    <source>
        <dbReference type="EMBL" id="KAH9679492.1"/>
    </source>
</evidence>
<gene>
    <name evidence="1" type="ORF">KPL71_026159</name>
</gene>
<dbReference type="Proteomes" id="UP000829398">
    <property type="component" value="Chromosome 9"/>
</dbReference>
<proteinExistence type="predicted"/>
<evidence type="ECO:0000313" key="2">
    <source>
        <dbReference type="Proteomes" id="UP000829398"/>
    </source>
</evidence>
<name>A0ACB8HYY0_CITSI</name>
<sequence>MQIIHSSRNWHGVQEFRYNNISSKLMIIIMLSKLFLLFENIALFSVIFLQLKPTIADSNNIIIRCIDEEREALLTFKQSLVDEHGVLSSWGREDDKRDCCKWRGVHCSNTTGHVKVLNLRTSDYDFARRKFLKGTISPALLKLYDLRHLDLSNNDFGGSPVPEFIGSLSKLRYLSLSCGGPLELPRKFRNHSRLEYLNLENSCLFSVGSLEWLSRLSSLRHLDPSYINLAKSSDWFQVVAKLHSLKSLVLCSCALPPVNPSFIWHFNLSTSIETLDLSDNNLPSSSVYPWLFNLSRNILYLNLGSNSLRGSIPEAFQHMVSLKSLHLCDSELEGGIPKFFGNMCSLQKLGLSQNKLSGQFSQIIQNLSCGCVVNSLEGLYLGWNNFTGPIPHLGGFSSLEALSLEVNRLNGTIGTSLSQLSKLEFLSLDGNSFTGVISETFFSNMSNLQMLFLADNSLALKLSHNWVPLFQLKWLSLASCKMGPHFPKWLQTQNQLVHLDISNVGITDIIPDWFWDLSSKLSYLNLSNNHIKGRLPDLSLRFDGTRIGGSENEYKSTLGLVRCLDLSSNKLDGAIPEEIMDLVGLIALNLSRNNLTGPITPKIGELTSLDFLDLSRNLFSGSIPSSLSQLSGLGVLDLSYNNLSGKIPLGTQLQSFNASVYAGNLELCGLPLANKCPNEESTPSPGTDDYSDALEDEDD</sequence>
<reference evidence="2" key="1">
    <citation type="journal article" date="2023" name="Hortic. Res.">
        <title>A chromosome-level phased genome enabling allele-level studies in sweet orange: a case study on citrus Huanglongbing tolerance.</title>
        <authorList>
            <person name="Wu B."/>
            <person name="Yu Q."/>
            <person name="Deng Z."/>
            <person name="Duan Y."/>
            <person name="Luo F."/>
            <person name="Gmitter F. Jr."/>
        </authorList>
    </citation>
    <scope>NUCLEOTIDE SEQUENCE [LARGE SCALE GENOMIC DNA]</scope>
    <source>
        <strain evidence="2">cv. Valencia</strain>
    </source>
</reference>